<dbReference type="PROSITE" id="PS50280">
    <property type="entry name" value="SET"/>
    <property type="match status" value="1"/>
</dbReference>
<dbReference type="SUPFAM" id="SSF82199">
    <property type="entry name" value="SET domain"/>
    <property type="match status" value="1"/>
</dbReference>
<feature type="domain" description="SET" evidence="2">
    <location>
        <begin position="172"/>
        <end position="315"/>
    </location>
</feature>
<evidence type="ECO:0000313" key="4">
    <source>
        <dbReference type="Proteomes" id="UP000266841"/>
    </source>
</evidence>
<accession>K0RUH4</accession>
<evidence type="ECO:0000313" key="3">
    <source>
        <dbReference type="EMBL" id="EJK50297.1"/>
    </source>
</evidence>
<dbReference type="Gene3D" id="2.170.270.10">
    <property type="entry name" value="SET domain"/>
    <property type="match status" value="1"/>
</dbReference>
<dbReference type="Proteomes" id="UP000266841">
    <property type="component" value="Unassembled WGS sequence"/>
</dbReference>
<dbReference type="EMBL" id="AGNL01044047">
    <property type="protein sequence ID" value="EJK50297.1"/>
    <property type="molecule type" value="Genomic_DNA"/>
</dbReference>
<keyword evidence="4" id="KW-1185">Reference proteome</keyword>
<evidence type="ECO:0000259" key="2">
    <source>
        <dbReference type="PROSITE" id="PS50280"/>
    </source>
</evidence>
<organism evidence="3 4">
    <name type="scientific">Thalassiosira oceanica</name>
    <name type="common">Marine diatom</name>
    <dbReference type="NCBI Taxonomy" id="159749"/>
    <lineage>
        <taxon>Eukaryota</taxon>
        <taxon>Sar</taxon>
        <taxon>Stramenopiles</taxon>
        <taxon>Ochrophyta</taxon>
        <taxon>Bacillariophyta</taxon>
        <taxon>Coscinodiscophyceae</taxon>
        <taxon>Thalassiosirophycidae</taxon>
        <taxon>Thalassiosirales</taxon>
        <taxon>Thalassiosiraceae</taxon>
        <taxon>Thalassiosira</taxon>
    </lineage>
</organism>
<dbReference type="Pfam" id="PF00856">
    <property type="entry name" value="SET"/>
    <property type="match status" value="1"/>
</dbReference>
<gene>
    <name evidence="3" type="ORF">THAOC_30757</name>
</gene>
<proteinExistence type="predicted"/>
<dbReference type="OrthoDB" id="46969at2759"/>
<protein>
    <recommendedName>
        <fullName evidence="2">SET domain-containing protein</fullName>
    </recommendedName>
</protein>
<evidence type="ECO:0000256" key="1">
    <source>
        <dbReference type="SAM" id="MobiDB-lite"/>
    </source>
</evidence>
<dbReference type="InterPro" id="IPR046341">
    <property type="entry name" value="SET_dom_sf"/>
</dbReference>
<dbReference type="AlphaFoldDB" id="K0RUH4"/>
<dbReference type="InterPro" id="IPR001214">
    <property type="entry name" value="SET_dom"/>
</dbReference>
<reference evidence="3 4" key="1">
    <citation type="journal article" date="2012" name="Genome Biol.">
        <title>Genome and low-iron response of an oceanic diatom adapted to chronic iron limitation.</title>
        <authorList>
            <person name="Lommer M."/>
            <person name="Specht M."/>
            <person name="Roy A.S."/>
            <person name="Kraemer L."/>
            <person name="Andreson R."/>
            <person name="Gutowska M.A."/>
            <person name="Wolf J."/>
            <person name="Bergner S.V."/>
            <person name="Schilhabel M.B."/>
            <person name="Klostermeier U.C."/>
            <person name="Beiko R.G."/>
            <person name="Rosenstiel P."/>
            <person name="Hippler M."/>
            <person name="Laroche J."/>
        </authorList>
    </citation>
    <scope>NUCLEOTIDE SEQUENCE [LARGE SCALE GENOMIC DNA]</scope>
    <source>
        <strain evidence="3 4">CCMP1005</strain>
    </source>
</reference>
<comment type="caution">
    <text evidence="3">The sequence shown here is derived from an EMBL/GenBank/DDBJ whole genome shotgun (WGS) entry which is preliminary data.</text>
</comment>
<name>K0RUH4_THAOC</name>
<feature type="compositionally biased region" description="Basic and acidic residues" evidence="1">
    <location>
        <begin position="1"/>
        <end position="10"/>
    </location>
</feature>
<sequence>MLGVNEDERVHRRKKGHGRLGSLPLRSPEASSEREEKAGFKSNRRTQRIAALAGILVFVCWCGWQSPNTDRADKAPLASAGADSRALATWTARDIERKRRRAAKSSGLDPRDEQSFDHHKLWRYFGCRELFSKAREDISADHWRYFRDLYNDYVAKQKPKTYKVSNRQDHINPVGQNVTPDKGRGLVASRDIKRGELIFTGTNNTIAFETGDAWRNFVLHLYYSPPPPTGGYEDGFACDIKSWSWIQEWPMGSGEMVIMVDIDASSLLNQPSDGEYANIQCGRLTGKGEKKDTCGVDYYAKEDIKKGDEILCNYADFAHGGWEDFGL</sequence>
<feature type="region of interest" description="Disordered" evidence="1">
    <location>
        <begin position="1"/>
        <end position="43"/>
    </location>
</feature>